<reference evidence="2 3" key="1">
    <citation type="submission" date="2019-02" db="EMBL/GenBank/DDBJ databases">
        <title>Deep-cultivation of Planctomycetes and their phenomic and genomic characterization uncovers novel biology.</title>
        <authorList>
            <person name="Wiegand S."/>
            <person name="Jogler M."/>
            <person name="Boedeker C."/>
            <person name="Pinto D."/>
            <person name="Vollmers J."/>
            <person name="Rivas-Marin E."/>
            <person name="Kohn T."/>
            <person name="Peeters S.H."/>
            <person name="Heuer A."/>
            <person name="Rast P."/>
            <person name="Oberbeckmann S."/>
            <person name="Bunk B."/>
            <person name="Jeske O."/>
            <person name="Meyerdierks A."/>
            <person name="Storesund J.E."/>
            <person name="Kallscheuer N."/>
            <person name="Luecker S."/>
            <person name="Lage O.M."/>
            <person name="Pohl T."/>
            <person name="Merkel B.J."/>
            <person name="Hornburger P."/>
            <person name="Mueller R.-W."/>
            <person name="Bruemmer F."/>
            <person name="Labrenz M."/>
            <person name="Spormann A.M."/>
            <person name="Op Den Camp H."/>
            <person name="Overmann J."/>
            <person name="Amann R."/>
            <person name="Jetten M.S.M."/>
            <person name="Mascher T."/>
            <person name="Medema M.H."/>
            <person name="Devos D.P."/>
            <person name="Kaster A.-K."/>
            <person name="Ovreas L."/>
            <person name="Rohde M."/>
            <person name="Galperin M.Y."/>
            <person name="Jogler C."/>
        </authorList>
    </citation>
    <scope>NUCLEOTIDE SEQUENCE [LARGE SCALE GENOMIC DNA]</scope>
    <source>
        <strain evidence="2 3">KOR34</strain>
    </source>
</reference>
<protein>
    <submittedName>
        <fullName evidence="2">Uncharacterized protein</fullName>
    </submittedName>
</protein>
<evidence type="ECO:0000256" key="1">
    <source>
        <dbReference type="SAM" id="MobiDB-lite"/>
    </source>
</evidence>
<name>A0A5C5VGN2_9BACT</name>
<sequence length="51" mass="5567">MKRIVLALITCVTLSAVGCGGPAPIEKTPEELEQERLEQREQAMKERGEAG</sequence>
<dbReference type="EMBL" id="SIHJ01000001">
    <property type="protein sequence ID" value="TWT37059.1"/>
    <property type="molecule type" value="Genomic_DNA"/>
</dbReference>
<dbReference type="PROSITE" id="PS51257">
    <property type="entry name" value="PROKAR_LIPOPROTEIN"/>
    <property type="match status" value="1"/>
</dbReference>
<feature type="compositionally biased region" description="Basic and acidic residues" evidence="1">
    <location>
        <begin position="27"/>
        <end position="51"/>
    </location>
</feature>
<accession>A0A5C5VGN2</accession>
<comment type="caution">
    <text evidence="2">The sequence shown here is derived from an EMBL/GenBank/DDBJ whole genome shotgun (WGS) entry which is preliminary data.</text>
</comment>
<dbReference type="Proteomes" id="UP000316714">
    <property type="component" value="Unassembled WGS sequence"/>
</dbReference>
<gene>
    <name evidence="2" type="ORF">KOR34_20060</name>
</gene>
<dbReference type="RefSeq" id="WP_197531291.1">
    <property type="nucleotide sequence ID" value="NZ_SIHJ01000001.1"/>
</dbReference>
<feature type="region of interest" description="Disordered" evidence="1">
    <location>
        <begin position="19"/>
        <end position="51"/>
    </location>
</feature>
<organism evidence="2 3">
    <name type="scientific">Posidoniimonas corsicana</name>
    <dbReference type="NCBI Taxonomy" id="1938618"/>
    <lineage>
        <taxon>Bacteria</taxon>
        <taxon>Pseudomonadati</taxon>
        <taxon>Planctomycetota</taxon>
        <taxon>Planctomycetia</taxon>
        <taxon>Pirellulales</taxon>
        <taxon>Lacipirellulaceae</taxon>
        <taxon>Posidoniimonas</taxon>
    </lineage>
</organism>
<proteinExistence type="predicted"/>
<dbReference type="AlphaFoldDB" id="A0A5C5VGN2"/>
<evidence type="ECO:0000313" key="3">
    <source>
        <dbReference type="Proteomes" id="UP000316714"/>
    </source>
</evidence>
<evidence type="ECO:0000313" key="2">
    <source>
        <dbReference type="EMBL" id="TWT37059.1"/>
    </source>
</evidence>
<keyword evidence="3" id="KW-1185">Reference proteome</keyword>